<dbReference type="InParanoid" id="A0A2J6T1L4"/>
<dbReference type="GO" id="GO:0016435">
    <property type="term" value="F:rRNA (guanine) methyltransferase activity"/>
    <property type="evidence" value="ECO:0007669"/>
    <property type="project" value="TreeGrafter"/>
</dbReference>
<evidence type="ECO:0000313" key="12">
    <source>
        <dbReference type="EMBL" id="PMD56901.1"/>
    </source>
</evidence>
<dbReference type="Gene3D" id="3.30.1330.30">
    <property type="match status" value="1"/>
</dbReference>
<dbReference type="AlphaFoldDB" id="A0A2J6T1L4"/>
<dbReference type="InterPro" id="IPR047182">
    <property type="entry name" value="MRM1"/>
</dbReference>
<dbReference type="InterPro" id="IPR047261">
    <property type="entry name" value="MRM1_MeTrfase_dom"/>
</dbReference>
<sequence length="718" mass="80130">MLNLVRSRTGRNLPSRSIALHRCYHVGKAGVVHTAIRQSLRKSKGQGLRASTKRALSANDPREKYRVQHGLPKWVDPPRDRSPRDDYDYGLEKNSPTKRAGGSMNGWGERGKTSTRDFEKRSLREQTTEPWMGRGKRTKKSTLNFEKKPARQWEMRGKTDTSDLRIRLGKRLITGKETEGGGRAERPARSAGPYEDSVFRYSDRRERDSDNGSRPFRARNHEYERPARSGRSYEERNSKHFGRRERDLDDIPRQSRGMKEPSETTRDIQGRNSGRDSGSPSPRSWERPSDDRSYGSRSRDRPSEPTGGDLYPSLSFKRGSSGSKFGNASSADRRPSDRPARQGDPEPFDRSPKYGSKFPSANVPRDERSSSNGPKFTQVADNRIPLSIPYTTPASEFLYGTSVVESALRSRGEPRRQLYKLYIYTGENRKDLDQDARLEILAKRNSVEVVRVGNEWLRVMDKMSGGRPHNGYILEASPLPRLPVTGLGQLMTVDGQDGFEVSIGYQSREEAAVNGTSNFVKIQRNRHGRKPLVLLLDSIVDPGNLGGILRTAAFLGVTAIAISARNSASFTPVVLKASAGASEDVTLFMVNQPAGFIVDSKNAGWKVFAAVAPAKKHDPAMPASISTEQLDDPLSEDPCILMLGSEGEGLRWNLRTKADVNLYIEGSRQSHNIDSLNVSVAAGILCCSFLKRKKPKEAALIQQEQEADKKVPETVKLF</sequence>
<keyword evidence="8" id="KW-0496">Mitochondrion</keyword>
<feature type="compositionally biased region" description="Basic and acidic residues" evidence="10">
    <location>
        <begin position="76"/>
        <end position="91"/>
    </location>
</feature>
<keyword evidence="5" id="KW-0808">Transferase</keyword>
<evidence type="ECO:0000256" key="3">
    <source>
        <dbReference type="ARBA" id="ARBA00022552"/>
    </source>
</evidence>
<evidence type="ECO:0000256" key="2">
    <source>
        <dbReference type="ARBA" id="ARBA00007228"/>
    </source>
</evidence>
<dbReference type="Gene3D" id="3.40.1280.10">
    <property type="match status" value="1"/>
</dbReference>
<feature type="region of interest" description="Disordered" evidence="10">
    <location>
        <begin position="40"/>
        <end position="378"/>
    </location>
</feature>
<feature type="compositionally biased region" description="Low complexity" evidence="10">
    <location>
        <begin position="313"/>
        <end position="326"/>
    </location>
</feature>
<evidence type="ECO:0000256" key="10">
    <source>
        <dbReference type="SAM" id="MobiDB-lite"/>
    </source>
</evidence>
<keyword evidence="6" id="KW-0949">S-adenosyl-L-methionine</keyword>
<dbReference type="SUPFAM" id="SSF75217">
    <property type="entry name" value="alpha/beta knot"/>
    <property type="match status" value="1"/>
</dbReference>
<evidence type="ECO:0000259" key="11">
    <source>
        <dbReference type="SMART" id="SM00967"/>
    </source>
</evidence>
<dbReference type="RefSeq" id="XP_024733805.1">
    <property type="nucleotide sequence ID" value="XM_024872419.1"/>
</dbReference>
<feature type="compositionally biased region" description="Basic and acidic residues" evidence="10">
    <location>
        <begin position="284"/>
        <end position="303"/>
    </location>
</feature>
<dbReference type="SMART" id="SM00967">
    <property type="entry name" value="SpoU_sub_bind"/>
    <property type="match status" value="1"/>
</dbReference>
<evidence type="ECO:0000256" key="5">
    <source>
        <dbReference type="ARBA" id="ARBA00022679"/>
    </source>
</evidence>
<organism evidence="12 13">
    <name type="scientific">Hyaloscypha bicolor E</name>
    <dbReference type="NCBI Taxonomy" id="1095630"/>
    <lineage>
        <taxon>Eukaryota</taxon>
        <taxon>Fungi</taxon>
        <taxon>Dikarya</taxon>
        <taxon>Ascomycota</taxon>
        <taxon>Pezizomycotina</taxon>
        <taxon>Leotiomycetes</taxon>
        <taxon>Helotiales</taxon>
        <taxon>Hyaloscyphaceae</taxon>
        <taxon>Hyaloscypha</taxon>
        <taxon>Hyaloscypha bicolor</taxon>
    </lineage>
</organism>
<protein>
    <recommendedName>
        <fullName evidence="9">rRNA methyltransferase 1, mitochondrial</fullName>
    </recommendedName>
</protein>
<name>A0A2J6T1L4_9HELO</name>
<feature type="compositionally biased region" description="Basic and acidic residues" evidence="10">
    <location>
        <begin position="145"/>
        <end position="166"/>
    </location>
</feature>
<dbReference type="PANTHER" id="PTHR46103">
    <property type="entry name" value="RRNA METHYLTRANSFERASE 1, MITOCHONDRIAL"/>
    <property type="match status" value="1"/>
</dbReference>
<dbReference type="EMBL" id="KZ613847">
    <property type="protein sequence ID" value="PMD56901.1"/>
    <property type="molecule type" value="Genomic_DNA"/>
</dbReference>
<dbReference type="InterPro" id="IPR001537">
    <property type="entry name" value="SpoU_MeTrfase"/>
</dbReference>
<evidence type="ECO:0000256" key="7">
    <source>
        <dbReference type="ARBA" id="ARBA00022946"/>
    </source>
</evidence>
<keyword evidence="7" id="KW-0809">Transit peptide</keyword>
<keyword evidence="3" id="KW-0698">rRNA processing</keyword>
<evidence type="ECO:0000256" key="6">
    <source>
        <dbReference type="ARBA" id="ARBA00022691"/>
    </source>
</evidence>
<dbReference type="Pfam" id="PF00588">
    <property type="entry name" value="SpoU_methylase"/>
    <property type="match status" value="1"/>
</dbReference>
<dbReference type="OrthoDB" id="270651at2759"/>
<feature type="compositionally biased region" description="Low complexity" evidence="10">
    <location>
        <begin position="270"/>
        <end position="283"/>
    </location>
</feature>
<dbReference type="STRING" id="1095630.A0A2J6T1L4"/>
<dbReference type="GeneID" id="36580500"/>
<dbReference type="PANTHER" id="PTHR46103:SF1">
    <property type="entry name" value="RRNA METHYLTRANSFERASE 1, MITOCHONDRIAL"/>
    <property type="match status" value="1"/>
</dbReference>
<feature type="compositionally biased region" description="Basic and acidic residues" evidence="10">
    <location>
        <begin position="109"/>
        <end position="127"/>
    </location>
</feature>
<dbReference type="InterPro" id="IPR013123">
    <property type="entry name" value="SpoU_subst-bd"/>
</dbReference>
<dbReference type="InterPro" id="IPR029064">
    <property type="entry name" value="Ribosomal_eL30-like_sf"/>
</dbReference>
<feature type="compositionally biased region" description="Basic and acidic residues" evidence="10">
    <location>
        <begin position="331"/>
        <end position="352"/>
    </location>
</feature>
<reference evidence="12 13" key="1">
    <citation type="submission" date="2016-04" db="EMBL/GenBank/DDBJ databases">
        <title>A degradative enzymes factory behind the ericoid mycorrhizal symbiosis.</title>
        <authorList>
            <consortium name="DOE Joint Genome Institute"/>
            <person name="Martino E."/>
            <person name="Morin E."/>
            <person name="Grelet G."/>
            <person name="Kuo A."/>
            <person name="Kohler A."/>
            <person name="Daghino S."/>
            <person name="Barry K."/>
            <person name="Choi C."/>
            <person name="Cichocki N."/>
            <person name="Clum A."/>
            <person name="Copeland A."/>
            <person name="Hainaut M."/>
            <person name="Haridas S."/>
            <person name="Labutti K."/>
            <person name="Lindquist E."/>
            <person name="Lipzen A."/>
            <person name="Khouja H.-R."/>
            <person name="Murat C."/>
            <person name="Ohm R."/>
            <person name="Olson A."/>
            <person name="Spatafora J."/>
            <person name="Veneault-Fourrey C."/>
            <person name="Henrissat B."/>
            <person name="Grigoriev I."/>
            <person name="Martin F."/>
            <person name="Perotto S."/>
        </authorList>
    </citation>
    <scope>NUCLEOTIDE SEQUENCE [LARGE SCALE GENOMIC DNA]</scope>
    <source>
        <strain evidence="12 13">E</strain>
    </source>
</reference>
<proteinExistence type="inferred from homology"/>
<dbReference type="FunCoup" id="A0A2J6T1L4">
    <property type="interactions" value="224"/>
</dbReference>
<gene>
    <name evidence="12" type="ORF">K444DRAFT_38889</name>
</gene>
<dbReference type="GO" id="GO:0003723">
    <property type="term" value="F:RNA binding"/>
    <property type="evidence" value="ECO:0007669"/>
    <property type="project" value="InterPro"/>
</dbReference>
<keyword evidence="13" id="KW-1185">Reference proteome</keyword>
<feature type="compositionally biased region" description="Basic and acidic residues" evidence="10">
    <location>
        <begin position="174"/>
        <end position="188"/>
    </location>
</feature>
<dbReference type="SUPFAM" id="SSF55315">
    <property type="entry name" value="L30e-like"/>
    <property type="match status" value="1"/>
</dbReference>
<comment type="subcellular location">
    <subcellularLocation>
        <location evidence="1">Mitochondrion</location>
    </subcellularLocation>
</comment>
<feature type="domain" description="RNA 2-O ribose methyltransferase substrate binding" evidence="11">
    <location>
        <begin position="397"/>
        <end position="482"/>
    </location>
</feature>
<evidence type="ECO:0000256" key="1">
    <source>
        <dbReference type="ARBA" id="ARBA00004173"/>
    </source>
</evidence>
<feature type="compositionally biased region" description="Basic and acidic residues" evidence="10">
    <location>
        <begin position="219"/>
        <end position="269"/>
    </location>
</feature>
<evidence type="ECO:0000256" key="8">
    <source>
        <dbReference type="ARBA" id="ARBA00023128"/>
    </source>
</evidence>
<evidence type="ECO:0000256" key="9">
    <source>
        <dbReference type="ARBA" id="ARBA00034881"/>
    </source>
</evidence>
<dbReference type="InterPro" id="IPR029026">
    <property type="entry name" value="tRNA_m1G_MTases_N"/>
</dbReference>
<dbReference type="Proteomes" id="UP000235371">
    <property type="component" value="Unassembled WGS sequence"/>
</dbReference>
<evidence type="ECO:0000313" key="13">
    <source>
        <dbReference type="Proteomes" id="UP000235371"/>
    </source>
</evidence>
<dbReference type="InterPro" id="IPR029028">
    <property type="entry name" value="Alpha/beta_knot_MTases"/>
</dbReference>
<dbReference type="FunFam" id="3.30.1330.30:FF:000035">
    <property type="entry name" value="TrmH family RNA methyltransferase"/>
    <property type="match status" value="1"/>
</dbReference>
<keyword evidence="4" id="KW-0489">Methyltransferase</keyword>
<accession>A0A2J6T1L4</accession>
<dbReference type="CDD" id="cd18105">
    <property type="entry name" value="SpoU-like_MRM1"/>
    <property type="match status" value="1"/>
</dbReference>
<feature type="compositionally biased region" description="Basic and acidic residues" evidence="10">
    <location>
        <begin position="197"/>
        <end position="211"/>
    </location>
</feature>
<dbReference type="GO" id="GO:0005739">
    <property type="term" value="C:mitochondrion"/>
    <property type="evidence" value="ECO:0007669"/>
    <property type="project" value="UniProtKB-SubCell"/>
</dbReference>
<evidence type="ECO:0000256" key="4">
    <source>
        <dbReference type="ARBA" id="ARBA00022603"/>
    </source>
</evidence>
<comment type="similarity">
    <text evidence="2">Belongs to the class IV-like SAM-binding methyltransferase superfamily. RNA methyltransferase TrmH family.</text>
</comment>